<evidence type="ECO:0000259" key="4">
    <source>
        <dbReference type="Pfam" id="PF13193"/>
    </source>
</evidence>
<evidence type="ECO:0000313" key="6">
    <source>
        <dbReference type="Proteomes" id="UP000186104"/>
    </source>
</evidence>
<evidence type="ECO:0000256" key="1">
    <source>
        <dbReference type="ARBA" id="ARBA00006432"/>
    </source>
</evidence>
<evidence type="ECO:0000256" key="2">
    <source>
        <dbReference type="ARBA" id="ARBA00022598"/>
    </source>
</evidence>
<dbReference type="STRING" id="499555.BJL86_2922"/>
<keyword evidence="2 5" id="KW-0436">Ligase</keyword>
<dbReference type="Proteomes" id="UP000186104">
    <property type="component" value="Chromosome"/>
</dbReference>
<dbReference type="InterPro" id="IPR020845">
    <property type="entry name" value="AMP-binding_CS"/>
</dbReference>
<dbReference type="OrthoDB" id="9803968at2"/>
<dbReference type="InterPro" id="IPR042099">
    <property type="entry name" value="ANL_N_sf"/>
</dbReference>
<dbReference type="GO" id="GO:0031956">
    <property type="term" value="F:medium-chain fatty acid-CoA ligase activity"/>
    <property type="evidence" value="ECO:0007669"/>
    <property type="project" value="TreeGrafter"/>
</dbReference>
<dbReference type="PANTHER" id="PTHR43201:SF5">
    <property type="entry name" value="MEDIUM-CHAIN ACYL-COA LIGASE ACSF2, MITOCHONDRIAL"/>
    <property type="match status" value="1"/>
</dbReference>
<dbReference type="InterPro" id="IPR045851">
    <property type="entry name" value="AMP-bd_C_sf"/>
</dbReference>
<feature type="domain" description="AMP-binding enzyme C-terminal" evidence="4">
    <location>
        <begin position="417"/>
        <end position="492"/>
    </location>
</feature>
<dbReference type="SUPFAM" id="SSF56801">
    <property type="entry name" value="Acetyl-CoA synthetase-like"/>
    <property type="match status" value="1"/>
</dbReference>
<dbReference type="Pfam" id="PF13193">
    <property type="entry name" value="AMP-binding_C"/>
    <property type="match status" value="1"/>
</dbReference>
<organism evidence="5 6">
    <name type="scientific">Dietzia timorensis</name>
    <dbReference type="NCBI Taxonomy" id="499555"/>
    <lineage>
        <taxon>Bacteria</taxon>
        <taxon>Bacillati</taxon>
        <taxon>Actinomycetota</taxon>
        <taxon>Actinomycetes</taxon>
        <taxon>Mycobacteriales</taxon>
        <taxon>Dietziaceae</taxon>
        <taxon>Dietzia</taxon>
    </lineage>
</organism>
<keyword evidence="6" id="KW-1185">Reference proteome</keyword>
<name>A0A173LRF8_9ACTN</name>
<comment type="similarity">
    <text evidence="1">Belongs to the ATP-dependent AMP-binding enzyme family.</text>
</comment>
<evidence type="ECO:0000313" key="5">
    <source>
        <dbReference type="EMBL" id="ANI93682.1"/>
    </source>
</evidence>
<dbReference type="GO" id="GO:0006631">
    <property type="term" value="P:fatty acid metabolic process"/>
    <property type="evidence" value="ECO:0007669"/>
    <property type="project" value="TreeGrafter"/>
</dbReference>
<dbReference type="InterPro" id="IPR000873">
    <property type="entry name" value="AMP-dep_synth/lig_dom"/>
</dbReference>
<feature type="domain" description="AMP-dependent synthetase/ligase" evidence="3">
    <location>
        <begin position="10"/>
        <end position="366"/>
    </location>
</feature>
<reference evidence="5 6" key="1">
    <citation type="submission" date="2016-06" db="EMBL/GenBank/DDBJ databases">
        <title>Complete genome sequence of a saline-alkali tolerant type strain Dietzia timorensis ID05-A0528T.</title>
        <authorList>
            <person name="Wu X."/>
        </authorList>
    </citation>
    <scope>NUCLEOTIDE SEQUENCE [LARGE SCALE GENOMIC DNA]</scope>
    <source>
        <strain evidence="5 6">ID05-A0528</strain>
    </source>
</reference>
<dbReference type="RefSeq" id="WP_067474184.1">
    <property type="nucleotide sequence ID" value="NZ_CP015961.1"/>
</dbReference>
<dbReference type="KEGG" id="dtm:BJL86_2922"/>
<dbReference type="Pfam" id="PF00501">
    <property type="entry name" value="AMP-binding"/>
    <property type="match status" value="1"/>
</dbReference>
<dbReference type="Gene3D" id="3.30.300.30">
    <property type="match status" value="1"/>
</dbReference>
<gene>
    <name evidence="5" type="ORF">BJL86_2922</name>
</gene>
<accession>A0A173LRF8</accession>
<dbReference type="InterPro" id="IPR025110">
    <property type="entry name" value="AMP-bd_C"/>
</dbReference>
<evidence type="ECO:0000259" key="3">
    <source>
        <dbReference type="Pfam" id="PF00501"/>
    </source>
</evidence>
<sequence length="516" mass="54974">MANLIDDIIRNAEQRPDAVALRHGEDATTSYPDLRDACLAFAQRLRDRGVHPGDRVLLCCPSVDAYVVAYMGVQAAGGAIVAANTMATRDELSYFLSDSGAKLAIGWHENGPSLQEACDETGTDLLVLTEYDAARPQSIDAGALADLPIDRADSDLAALLYTSGTTGKPKGTQLTVGGLSAAIDSAIVASGMEAEDRCGTALPLFHCFGQVAGMLPTLRGGGSLTLLHPLTLEGQLAMIPENGLTVMLGVPTMWMFLLYQAGEEGVGAEHFSTLKYAVSGGAPLPESIITRFEDELGVTVLEGYGLTETAAMGTFSQPGGPRKVGFVGSPVQGIELSVRDFDGRELGADEPGEVFLRGPQITAGYWNRPADTDAAISKDGWFRTGDIGLRDADGDLRIVDRVKDMIIRGGYNVYPAEVESILYQNPAVLEAAVIGVPDEKYGEEVATCVVIKPGEEVTPEDLEALCREHLSAYKVPRLISFVDQLPKGATGKTLKRGIDRAEVLKSAWRSESALRK</sequence>
<dbReference type="AlphaFoldDB" id="A0A173LRF8"/>
<dbReference type="PANTHER" id="PTHR43201">
    <property type="entry name" value="ACYL-COA SYNTHETASE"/>
    <property type="match status" value="1"/>
</dbReference>
<dbReference type="EMBL" id="CP015961">
    <property type="protein sequence ID" value="ANI93682.1"/>
    <property type="molecule type" value="Genomic_DNA"/>
</dbReference>
<dbReference type="PROSITE" id="PS00455">
    <property type="entry name" value="AMP_BINDING"/>
    <property type="match status" value="1"/>
</dbReference>
<dbReference type="Gene3D" id="3.40.50.12780">
    <property type="entry name" value="N-terminal domain of ligase-like"/>
    <property type="match status" value="1"/>
</dbReference>
<proteinExistence type="inferred from homology"/>
<protein>
    <submittedName>
        <fullName evidence="5">Long-chain-fatty-acid--CoA ligase</fullName>
    </submittedName>
</protein>
<dbReference type="FunFam" id="3.30.300.30:FF:000008">
    <property type="entry name" value="2,3-dihydroxybenzoate-AMP ligase"/>
    <property type="match status" value="1"/>
</dbReference>